<dbReference type="SMART" id="SM00078">
    <property type="entry name" value="IlGF"/>
    <property type="match status" value="1"/>
</dbReference>
<dbReference type="AlphaFoldDB" id="A0A3M6U6N4"/>
<protein>
    <recommendedName>
        <fullName evidence="3">Insulin-like domain-containing protein</fullName>
    </recommendedName>
</protein>
<dbReference type="InterPro" id="IPR022352">
    <property type="entry name" value="Ins/IGF/rlx"/>
</dbReference>
<accession>A0A3M6U6N4</accession>
<organism evidence="4 5">
    <name type="scientific">Pocillopora damicornis</name>
    <name type="common">Cauliflower coral</name>
    <name type="synonym">Millepora damicornis</name>
    <dbReference type="NCBI Taxonomy" id="46731"/>
    <lineage>
        <taxon>Eukaryota</taxon>
        <taxon>Metazoa</taxon>
        <taxon>Cnidaria</taxon>
        <taxon>Anthozoa</taxon>
        <taxon>Hexacorallia</taxon>
        <taxon>Scleractinia</taxon>
        <taxon>Astrocoeniina</taxon>
        <taxon>Pocilloporidae</taxon>
        <taxon>Pocillopora</taxon>
    </lineage>
</organism>
<feature type="domain" description="Insulin-like" evidence="3">
    <location>
        <begin position="46"/>
        <end position="115"/>
    </location>
</feature>
<evidence type="ECO:0000256" key="1">
    <source>
        <dbReference type="ARBA" id="ARBA00009034"/>
    </source>
</evidence>
<dbReference type="InterPro" id="IPR016179">
    <property type="entry name" value="Insulin-like"/>
</dbReference>
<keyword evidence="2" id="KW-0732">Signal</keyword>
<feature type="chain" id="PRO_5017950676" description="Insulin-like domain-containing protein" evidence="2">
    <location>
        <begin position="25"/>
        <end position="115"/>
    </location>
</feature>
<evidence type="ECO:0000259" key="3">
    <source>
        <dbReference type="SMART" id="SM00078"/>
    </source>
</evidence>
<name>A0A3M6U6N4_POCDA</name>
<dbReference type="Gene3D" id="1.10.100.10">
    <property type="entry name" value="Insulin-like"/>
    <property type="match status" value="1"/>
</dbReference>
<dbReference type="EMBL" id="RCHS01002152">
    <property type="protein sequence ID" value="RMX49271.1"/>
    <property type="molecule type" value="Genomic_DNA"/>
</dbReference>
<gene>
    <name evidence="4" type="ORF">pdam_00013584</name>
</gene>
<sequence length="115" mass="13105">MTTLLSNRITIILCMSILTAGSDSKQSIPCVENCKVNEIPRRPISFQVCGDQIVSAIKQICGIHAREMRDARDLVWEKRRASKFLSSTGRFRRSYTVVEECCIEGCVIEELREYC</sequence>
<comment type="similarity">
    <text evidence="1">Belongs to the insulin family.</text>
</comment>
<dbReference type="PRINTS" id="PR00276">
    <property type="entry name" value="INSULINFAMLY"/>
</dbReference>
<proteinExistence type="inferred from homology"/>
<comment type="caution">
    <text evidence="4">The sequence shown here is derived from an EMBL/GenBank/DDBJ whole genome shotgun (WGS) entry which is preliminary data.</text>
</comment>
<dbReference type="Proteomes" id="UP000275408">
    <property type="component" value="Unassembled WGS sequence"/>
</dbReference>
<reference evidence="4 5" key="1">
    <citation type="journal article" date="2018" name="Sci. Rep.">
        <title>Comparative analysis of the Pocillopora damicornis genome highlights role of immune system in coral evolution.</title>
        <authorList>
            <person name="Cunning R."/>
            <person name="Bay R.A."/>
            <person name="Gillette P."/>
            <person name="Baker A.C."/>
            <person name="Traylor-Knowles N."/>
        </authorList>
    </citation>
    <scope>NUCLEOTIDE SEQUENCE [LARGE SCALE GENOMIC DNA]</scope>
    <source>
        <strain evidence="4">RSMAS</strain>
        <tissue evidence="4">Whole animal</tissue>
    </source>
</reference>
<dbReference type="GO" id="GO:0005179">
    <property type="term" value="F:hormone activity"/>
    <property type="evidence" value="ECO:0007669"/>
    <property type="project" value="InterPro"/>
</dbReference>
<dbReference type="Pfam" id="PF00049">
    <property type="entry name" value="Insulin"/>
    <property type="match status" value="1"/>
</dbReference>
<feature type="signal peptide" evidence="2">
    <location>
        <begin position="1"/>
        <end position="24"/>
    </location>
</feature>
<dbReference type="GO" id="GO:0005576">
    <property type="term" value="C:extracellular region"/>
    <property type="evidence" value="ECO:0007669"/>
    <property type="project" value="InterPro"/>
</dbReference>
<evidence type="ECO:0000256" key="2">
    <source>
        <dbReference type="SAM" id="SignalP"/>
    </source>
</evidence>
<dbReference type="InterPro" id="IPR036438">
    <property type="entry name" value="Insulin-like_sf"/>
</dbReference>
<evidence type="ECO:0000313" key="5">
    <source>
        <dbReference type="Proteomes" id="UP000275408"/>
    </source>
</evidence>
<keyword evidence="5" id="KW-1185">Reference proteome</keyword>
<dbReference type="SUPFAM" id="SSF56994">
    <property type="entry name" value="Insulin-like"/>
    <property type="match status" value="1"/>
</dbReference>
<evidence type="ECO:0000313" key="4">
    <source>
        <dbReference type="EMBL" id="RMX49271.1"/>
    </source>
</evidence>